<keyword evidence="1" id="KW-0472">Membrane</keyword>
<organism evidence="2 3">
    <name type="scientific">Macrolepiota fuliginosa MF-IS2</name>
    <dbReference type="NCBI Taxonomy" id="1400762"/>
    <lineage>
        <taxon>Eukaryota</taxon>
        <taxon>Fungi</taxon>
        <taxon>Dikarya</taxon>
        <taxon>Basidiomycota</taxon>
        <taxon>Agaricomycotina</taxon>
        <taxon>Agaricomycetes</taxon>
        <taxon>Agaricomycetidae</taxon>
        <taxon>Agaricales</taxon>
        <taxon>Agaricineae</taxon>
        <taxon>Agaricaceae</taxon>
        <taxon>Macrolepiota</taxon>
    </lineage>
</organism>
<keyword evidence="3" id="KW-1185">Reference proteome</keyword>
<name>A0A9P5XEV0_9AGAR</name>
<keyword evidence="1" id="KW-1133">Transmembrane helix</keyword>
<evidence type="ECO:0000313" key="2">
    <source>
        <dbReference type="EMBL" id="KAF9448235.1"/>
    </source>
</evidence>
<reference evidence="2" key="1">
    <citation type="submission" date="2020-11" db="EMBL/GenBank/DDBJ databases">
        <authorList>
            <consortium name="DOE Joint Genome Institute"/>
            <person name="Ahrendt S."/>
            <person name="Riley R."/>
            <person name="Andreopoulos W."/>
            <person name="Labutti K."/>
            <person name="Pangilinan J."/>
            <person name="Ruiz-Duenas F.J."/>
            <person name="Barrasa J.M."/>
            <person name="Sanchez-Garcia M."/>
            <person name="Camarero S."/>
            <person name="Miyauchi S."/>
            <person name="Serrano A."/>
            <person name="Linde D."/>
            <person name="Babiker R."/>
            <person name="Drula E."/>
            <person name="Ayuso-Fernandez I."/>
            <person name="Pacheco R."/>
            <person name="Padilla G."/>
            <person name="Ferreira P."/>
            <person name="Barriuso J."/>
            <person name="Kellner H."/>
            <person name="Castanera R."/>
            <person name="Alfaro M."/>
            <person name="Ramirez L."/>
            <person name="Pisabarro A.G."/>
            <person name="Kuo A."/>
            <person name="Tritt A."/>
            <person name="Lipzen A."/>
            <person name="He G."/>
            <person name="Yan M."/>
            <person name="Ng V."/>
            <person name="Cullen D."/>
            <person name="Martin F."/>
            <person name="Rosso M.-N."/>
            <person name="Henrissat B."/>
            <person name="Hibbett D."/>
            <person name="Martinez A.T."/>
            <person name="Grigoriev I.V."/>
        </authorList>
    </citation>
    <scope>NUCLEOTIDE SEQUENCE</scope>
    <source>
        <strain evidence="2">MF-IS2</strain>
    </source>
</reference>
<keyword evidence="1" id="KW-0812">Transmembrane</keyword>
<feature type="transmembrane region" description="Helical" evidence="1">
    <location>
        <begin position="84"/>
        <end position="104"/>
    </location>
</feature>
<dbReference type="EMBL" id="MU151168">
    <property type="protein sequence ID" value="KAF9448235.1"/>
    <property type="molecule type" value="Genomic_DNA"/>
</dbReference>
<protein>
    <submittedName>
        <fullName evidence="2">Uncharacterized protein</fullName>
    </submittedName>
</protein>
<proteinExistence type="predicted"/>
<evidence type="ECO:0000256" key="1">
    <source>
        <dbReference type="SAM" id="Phobius"/>
    </source>
</evidence>
<comment type="caution">
    <text evidence="2">The sequence shown here is derived from an EMBL/GenBank/DDBJ whole genome shotgun (WGS) entry which is preliminary data.</text>
</comment>
<sequence length="114" mass="13118">MTSYVLVFEIRDDHCFMRLARCALNALRYSQVLLKSSANQITSFGWNLRQLPELIYVISEEVSEPLDDPAPAEAPRHMLSCGSLWTRVCCLVLLLVIIYPPPYASLTWKYRHSD</sequence>
<evidence type="ECO:0000313" key="3">
    <source>
        <dbReference type="Proteomes" id="UP000807342"/>
    </source>
</evidence>
<dbReference type="Proteomes" id="UP000807342">
    <property type="component" value="Unassembled WGS sequence"/>
</dbReference>
<accession>A0A9P5XEV0</accession>
<gene>
    <name evidence="2" type="ORF">P691DRAFT_801056</name>
</gene>
<dbReference type="AlphaFoldDB" id="A0A9P5XEV0"/>
<feature type="non-terminal residue" evidence="2">
    <location>
        <position position="114"/>
    </location>
</feature>